<evidence type="ECO:0000259" key="1">
    <source>
        <dbReference type="Pfam" id="PF04480"/>
    </source>
</evidence>
<dbReference type="Pfam" id="PF04480">
    <property type="entry name" value="DUF559"/>
    <property type="match status" value="1"/>
</dbReference>
<dbReference type="PANTHER" id="PTHR38590:SF1">
    <property type="entry name" value="BLL0828 PROTEIN"/>
    <property type="match status" value="1"/>
</dbReference>
<keyword evidence="3" id="KW-1185">Reference proteome</keyword>
<protein>
    <recommendedName>
        <fullName evidence="1">DUF559 domain-containing protein</fullName>
    </recommendedName>
</protein>
<evidence type="ECO:0000313" key="2">
    <source>
        <dbReference type="EMBL" id="KKC31798.1"/>
    </source>
</evidence>
<feature type="domain" description="DUF559" evidence="1">
    <location>
        <begin position="9"/>
        <end position="109"/>
    </location>
</feature>
<dbReference type="Proteomes" id="UP000033519">
    <property type="component" value="Unassembled WGS sequence"/>
</dbReference>
<evidence type="ECO:0000313" key="3">
    <source>
        <dbReference type="Proteomes" id="UP000033519"/>
    </source>
</evidence>
<dbReference type="PANTHER" id="PTHR38590">
    <property type="entry name" value="BLL0828 PROTEIN"/>
    <property type="match status" value="1"/>
</dbReference>
<dbReference type="Gene3D" id="3.40.960.10">
    <property type="entry name" value="VSR Endonuclease"/>
    <property type="match status" value="1"/>
</dbReference>
<dbReference type="CDD" id="cd01038">
    <property type="entry name" value="Endonuclease_DUF559"/>
    <property type="match status" value="1"/>
</dbReference>
<dbReference type="InterPro" id="IPR007569">
    <property type="entry name" value="DUF559"/>
</dbReference>
<organism evidence="2 3">
    <name type="scientific">Devosia psychrophila</name>
    <dbReference type="NCBI Taxonomy" id="728005"/>
    <lineage>
        <taxon>Bacteria</taxon>
        <taxon>Pseudomonadati</taxon>
        <taxon>Pseudomonadota</taxon>
        <taxon>Alphaproteobacteria</taxon>
        <taxon>Hyphomicrobiales</taxon>
        <taxon>Devosiaceae</taxon>
        <taxon>Devosia</taxon>
    </lineage>
</organism>
<proteinExistence type="predicted"/>
<reference evidence="2 3" key="1">
    <citation type="submission" date="2015-03" db="EMBL/GenBank/DDBJ databases">
        <authorList>
            <person name="Lepp D."/>
            <person name="Hassan Y.I."/>
            <person name="Li X.-Z."/>
            <person name="Zhou T."/>
        </authorList>
    </citation>
    <scope>NUCLEOTIDE SEQUENCE [LARGE SCALE GENOMIC DNA]</scope>
    <source>
        <strain evidence="2 3">Cr7-05</strain>
    </source>
</reference>
<dbReference type="SUPFAM" id="SSF52980">
    <property type="entry name" value="Restriction endonuclease-like"/>
    <property type="match status" value="1"/>
</dbReference>
<accession>A0ABR5DUV9</accession>
<dbReference type="InterPro" id="IPR047216">
    <property type="entry name" value="Endonuclease_DUF559_bact"/>
</dbReference>
<dbReference type="EMBL" id="LAPV01000153">
    <property type="protein sequence ID" value="KKC31798.1"/>
    <property type="molecule type" value="Genomic_DNA"/>
</dbReference>
<comment type="caution">
    <text evidence="2">The sequence shown here is derived from an EMBL/GenBank/DDBJ whole genome shotgun (WGS) entry which is preliminary data.</text>
</comment>
<gene>
    <name evidence="2" type="ORF">WH91_17390</name>
</gene>
<dbReference type="InterPro" id="IPR011335">
    <property type="entry name" value="Restrct_endonuc-II-like"/>
</dbReference>
<name>A0ABR5DUV9_9HYPH</name>
<sequence>MVRSPDFIRERAKNLRSSMTQPERTLWFLLRRNSLGWHFRRQHPVGPYILDFYCAALRLCIEVDGPVHAEQAERDERRTNWLKKEGIEVIRFSADEVETRPAAVIGTIARLAPPSTA</sequence>